<dbReference type="GO" id="GO:0005886">
    <property type="term" value="C:plasma membrane"/>
    <property type="evidence" value="ECO:0007669"/>
    <property type="project" value="UniProtKB-SubCell"/>
</dbReference>
<evidence type="ECO:0000259" key="10">
    <source>
        <dbReference type="Pfam" id="PF02355"/>
    </source>
</evidence>
<dbReference type="PANTHER" id="PTHR30081:SF8">
    <property type="entry name" value="PROTEIN TRANSLOCASE SUBUNIT SECF"/>
    <property type="match status" value="1"/>
</dbReference>
<feature type="transmembrane region" description="Helical" evidence="9">
    <location>
        <begin position="292"/>
        <end position="313"/>
    </location>
</feature>
<dbReference type="GO" id="GO:0015450">
    <property type="term" value="F:protein-transporting ATPase activity"/>
    <property type="evidence" value="ECO:0007669"/>
    <property type="project" value="InterPro"/>
</dbReference>
<feature type="transmembrane region" description="Helical" evidence="9">
    <location>
        <begin position="20"/>
        <end position="38"/>
    </location>
</feature>
<evidence type="ECO:0000256" key="2">
    <source>
        <dbReference type="ARBA" id="ARBA00022448"/>
    </source>
</evidence>
<evidence type="ECO:0000256" key="7">
    <source>
        <dbReference type="ARBA" id="ARBA00023010"/>
    </source>
</evidence>
<evidence type="ECO:0000256" key="6">
    <source>
        <dbReference type="ARBA" id="ARBA00022989"/>
    </source>
</evidence>
<keyword evidence="6 9" id="KW-1133">Transmembrane helix</keyword>
<dbReference type="GO" id="GO:0043952">
    <property type="term" value="P:protein transport by the Sec complex"/>
    <property type="evidence" value="ECO:0007669"/>
    <property type="project" value="UniProtKB-UniRule"/>
</dbReference>
<sequence length="358" mass="38504">MGFQIIKPNTNINFIGIRRIAYIISLTVILAGLGSLLVKGGPQYGIDFAGGMIVQIKFDQQVEVDQLKSALGDTDLPGLVVQSFGQEDDYEFLVRTSASDIPSDTVRKRVSDALSSDLPGLGFEVQRLEMVGPKVGSDLRSKALEAVFYAVLIIAIYISGRFEQRWFAAIAMAAGLATGIYLLKLLGIPMAWLILAAMLITLGLCWFLKLSFALGAVIALVHDVLITVGVFSVLGKEFDLTTIAAVLTIIGYSLNDTIIVFDRIRENMKGRAREDFAATINASINQTLSRTILTSGTTLLVILCLWMFGGGVIHDFALALLVGIGTGTFSSIFVAAPILLSFGPGSSLDERKEVEATS</sequence>
<dbReference type="Pfam" id="PF07549">
    <property type="entry name" value="Sec_GG"/>
    <property type="match status" value="1"/>
</dbReference>
<name>M5PXL9_DESAF</name>
<comment type="subcellular location">
    <subcellularLocation>
        <location evidence="1 9">Cell membrane</location>
        <topology evidence="1 9">Multi-pass membrane protein</topology>
    </subcellularLocation>
</comment>
<dbReference type="Pfam" id="PF02355">
    <property type="entry name" value="SecD_SecF_C"/>
    <property type="match status" value="1"/>
</dbReference>
<evidence type="ECO:0000256" key="9">
    <source>
        <dbReference type="HAMAP-Rule" id="MF_01464"/>
    </source>
</evidence>
<gene>
    <name evidence="9" type="primary">secF</name>
    <name evidence="11" type="ORF">PCS_00433</name>
</gene>
<evidence type="ECO:0000256" key="3">
    <source>
        <dbReference type="ARBA" id="ARBA00022475"/>
    </source>
</evidence>
<dbReference type="InterPro" id="IPR022646">
    <property type="entry name" value="SecD/SecF_CS"/>
</dbReference>
<keyword evidence="7 9" id="KW-0811">Translocation</keyword>
<dbReference type="GO" id="GO:0006605">
    <property type="term" value="P:protein targeting"/>
    <property type="evidence" value="ECO:0007669"/>
    <property type="project" value="UniProtKB-UniRule"/>
</dbReference>
<keyword evidence="8 9" id="KW-0472">Membrane</keyword>
<dbReference type="AlphaFoldDB" id="M5PXL9"/>
<dbReference type="OrthoDB" id="9774769at2"/>
<comment type="caution">
    <text evidence="11">The sequence shown here is derived from an EMBL/GenBank/DDBJ whole genome shotgun (WGS) entry which is preliminary data.</text>
</comment>
<feature type="transmembrane region" description="Helical" evidence="9">
    <location>
        <begin position="214"/>
        <end position="234"/>
    </location>
</feature>
<reference evidence="11 12" key="1">
    <citation type="journal article" date="2013" name="Genome Announc.">
        <title>Draft Genome Sequence for Desulfovibrio africanus Strain PCS.</title>
        <authorList>
            <person name="Brown S.D."/>
            <person name="Utturkar S.M."/>
            <person name="Arkin A.P."/>
            <person name="Deutschbauer A.M."/>
            <person name="Elias D.A."/>
            <person name="Hazen T.C."/>
            <person name="Chakraborty R."/>
        </authorList>
    </citation>
    <scope>NUCLEOTIDE SEQUENCE [LARGE SCALE GENOMIC DNA]</scope>
    <source>
        <strain evidence="11 12">PCS</strain>
    </source>
</reference>
<evidence type="ECO:0000256" key="1">
    <source>
        <dbReference type="ARBA" id="ARBA00004651"/>
    </source>
</evidence>
<dbReference type="Gene3D" id="1.20.1640.10">
    <property type="entry name" value="Multidrug efflux transporter AcrB transmembrane domain"/>
    <property type="match status" value="1"/>
</dbReference>
<evidence type="ECO:0000256" key="5">
    <source>
        <dbReference type="ARBA" id="ARBA00022927"/>
    </source>
</evidence>
<dbReference type="HAMAP" id="MF_01464_B">
    <property type="entry name" value="SecF_B"/>
    <property type="match status" value="1"/>
</dbReference>
<feature type="transmembrane region" description="Helical" evidence="9">
    <location>
        <begin position="166"/>
        <end position="183"/>
    </location>
</feature>
<feature type="transmembrane region" description="Helical" evidence="9">
    <location>
        <begin position="143"/>
        <end position="159"/>
    </location>
</feature>
<dbReference type="NCBIfam" id="TIGR00966">
    <property type="entry name" value="transloc_SecF"/>
    <property type="match status" value="1"/>
</dbReference>
<feature type="domain" description="Protein export membrane protein SecD/SecF C-terminal" evidence="10">
    <location>
        <begin position="193"/>
        <end position="342"/>
    </location>
</feature>
<keyword evidence="3 9" id="KW-1003">Cell membrane</keyword>
<dbReference type="InterPro" id="IPR005665">
    <property type="entry name" value="SecF_bac"/>
</dbReference>
<dbReference type="PRINTS" id="PR01755">
    <property type="entry name" value="SECFTRNLCASE"/>
</dbReference>
<dbReference type="RefSeq" id="WP_005983586.1">
    <property type="nucleotide sequence ID" value="NZ_AOSV01000003.1"/>
</dbReference>
<feature type="transmembrane region" description="Helical" evidence="9">
    <location>
        <begin position="319"/>
        <end position="342"/>
    </location>
</feature>
<comment type="function">
    <text evidence="9">Part of the Sec protein translocase complex. Interacts with the SecYEG preprotein conducting channel. SecDF uses the proton motive force (PMF) to complete protein translocation after the ATP-dependent function of SecA.</text>
</comment>
<keyword evidence="5 9" id="KW-0653">Protein transport</keyword>
<protein>
    <recommendedName>
        <fullName evidence="9">Protein-export membrane protein SecF</fullName>
    </recommendedName>
</protein>
<feature type="transmembrane region" description="Helical" evidence="9">
    <location>
        <begin position="240"/>
        <end position="261"/>
    </location>
</feature>
<evidence type="ECO:0000313" key="11">
    <source>
        <dbReference type="EMBL" id="EMG38799.1"/>
    </source>
</evidence>
<dbReference type="EMBL" id="AOSV01000003">
    <property type="protein sequence ID" value="EMG38799.1"/>
    <property type="molecule type" value="Genomic_DNA"/>
</dbReference>
<keyword evidence="4 9" id="KW-0812">Transmembrane</keyword>
<proteinExistence type="inferred from homology"/>
<dbReference type="SUPFAM" id="SSF82866">
    <property type="entry name" value="Multidrug efflux transporter AcrB transmembrane domain"/>
    <property type="match status" value="2"/>
</dbReference>
<comment type="similarity">
    <text evidence="9">Belongs to the SecD/SecF family. SecF subfamily.</text>
</comment>
<accession>M5PXL9</accession>
<comment type="caution">
    <text evidence="9">Lacks conserved residue(s) required for the propagation of feature annotation.</text>
</comment>
<evidence type="ECO:0000256" key="8">
    <source>
        <dbReference type="ARBA" id="ARBA00023136"/>
    </source>
</evidence>
<dbReference type="PATRIC" id="fig|1262666.3.peg.436"/>
<dbReference type="PANTHER" id="PTHR30081">
    <property type="entry name" value="PROTEIN-EXPORT MEMBRANE PROTEIN SEC"/>
    <property type="match status" value="1"/>
</dbReference>
<dbReference type="Proteomes" id="UP000011922">
    <property type="component" value="Unassembled WGS sequence"/>
</dbReference>
<dbReference type="InterPro" id="IPR048634">
    <property type="entry name" value="SecD_SecF_C"/>
</dbReference>
<organism evidence="11 12">
    <name type="scientific">Desulfocurvibacter africanus PCS</name>
    <dbReference type="NCBI Taxonomy" id="1262666"/>
    <lineage>
        <taxon>Bacteria</taxon>
        <taxon>Pseudomonadati</taxon>
        <taxon>Thermodesulfobacteriota</taxon>
        <taxon>Desulfovibrionia</taxon>
        <taxon>Desulfovibrionales</taxon>
        <taxon>Desulfovibrionaceae</taxon>
        <taxon>Desulfocurvibacter</taxon>
    </lineage>
</organism>
<dbReference type="InterPro" id="IPR022645">
    <property type="entry name" value="SecD/SecF_bac"/>
</dbReference>
<comment type="subunit">
    <text evidence="9">Forms a complex with SecD. Part of the essential Sec protein translocation apparatus which comprises SecA, SecYEG and auxiliary proteins SecDF. Other proteins may also be involved.</text>
</comment>
<dbReference type="InterPro" id="IPR022813">
    <property type="entry name" value="SecD/SecF_arch_bac"/>
</dbReference>
<evidence type="ECO:0000256" key="4">
    <source>
        <dbReference type="ARBA" id="ARBA00022692"/>
    </source>
</evidence>
<dbReference type="GO" id="GO:0065002">
    <property type="term" value="P:intracellular protein transmembrane transport"/>
    <property type="evidence" value="ECO:0007669"/>
    <property type="project" value="UniProtKB-UniRule"/>
</dbReference>
<feature type="transmembrane region" description="Helical" evidence="9">
    <location>
        <begin position="189"/>
        <end position="207"/>
    </location>
</feature>
<keyword evidence="2 9" id="KW-0813">Transport</keyword>
<evidence type="ECO:0000313" key="12">
    <source>
        <dbReference type="Proteomes" id="UP000011922"/>
    </source>
</evidence>